<evidence type="ECO:0000313" key="1">
    <source>
        <dbReference type="EMBL" id="JAA87563.1"/>
    </source>
</evidence>
<reference evidence="1" key="1">
    <citation type="journal article" date="2013" name="BMC Genomics">
        <title>Unscrambling butterfly oogenesis.</title>
        <authorList>
            <person name="Carter J.M."/>
            <person name="Baker S.C."/>
            <person name="Pink R."/>
            <person name="Carter D.R."/>
            <person name="Collins A."/>
            <person name="Tomlin J."/>
            <person name="Gibbs M."/>
            <person name="Breuker C.J."/>
        </authorList>
    </citation>
    <scope>NUCLEOTIDE SEQUENCE</scope>
    <source>
        <tissue evidence="1">Ovary</tissue>
    </source>
</reference>
<sequence length="75" mass="8670">MVHTDTCAIDLLSVQYFSTAFCRSFFSKYKTLLGLLSVPNCMNAVPITAMFYKFPGRTPLTKQWKLIYKYALYIV</sequence>
<organism evidence="1">
    <name type="scientific">Pararge aegeria</name>
    <name type="common">speckled wood butterfly</name>
    <dbReference type="NCBI Taxonomy" id="116150"/>
    <lineage>
        <taxon>Eukaryota</taxon>
        <taxon>Metazoa</taxon>
        <taxon>Ecdysozoa</taxon>
        <taxon>Arthropoda</taxon>
        <taxon>Hexapoda</taxon>
        <taxon>Insecta</taxon>
        <taxon>Pterygota</taxon>
        <taxon>Neoptera</taxon>
        <taxon>Endopterygota</taxon>
        <taxon>Lepidoptera</taxon>
        <taxon>Glossata</taxon>
        <taxon>Ditrysia</taxon>
        <taxon>Papilionoidea</taxon>
        <taxon>Nymphalidae</taxon>
        <taxon>Satyrinae</taxon>
        <taxon>Satyrini</taxon>
        <taxon>Parargina</taxon>
        <taxon>Pararge</taxon>
    </lineage>
</organism>
<proteinExistence type="predicted"/>
<protein>
    <submittedName>
        <fullName evidence="1">Uncharacterized protein</fullName>
    </submittedName>
</protein>
<reference evidence="1" key="2">
    <citation type="submission" date="2013-05" db="EMBL/GenBank/DDBJ databases">
        <authorList>
            <person name="Carter J.-M."/>
            <person name="Baker S.C."/>
            <person name="Pink R."/>
            <person name="Carter D.R.F."/>
            <person name="Collins A."/>
            <person name="Tomlin J."/>
            <person name="Gibbs M."/>
            <person name="Breuker C.J."/>
        </authorList>
    </citation>
    <scope>NUCLEOTIDE SEQUENCE</scope>
    <source>
        <tissue evidence="1">Ovary</tissue>
    </source>
</reference>
<dbReference type="EMBL" id="GAIX01004997">
    <property type="protein sequence ID" value="JAA87563.1"/>
    <property type="molecule type" value="Transcribed_RNA"/>
</dbReference>
<accession>S4PDD3</accession>
<name>S4PDD3_9NEOP</name>
<dbReference type="AlphaFoldDB" id="S4PDD3"/>